<feature type="transmembrane region" description="Helical" evidence="1">
    <location>
        <begin position="235"/>
        <end position="254"/>
    </location>
</feature>
<feature type="transmembrane region" description="Helical" evidence="1">
    <location>
        <begin position="12"/>
        <end position="32"/>
    </location>
</feature>
<sequence length="413" mass="44443">MQRSRVVDVWRYLQTAAASAPAAVLMFVQAALQSPCVQVAETHALVLHVAGIMSAYALLPLLLCVFYVGDNGDAGGAGANTTAAGLQMLSPVWSFLVRSLQLSMLVSGFSSLLNSHLPQPLDSFLVRYVPSLAPSKSPLPSLRGWTQLVYAFNLCVVAVACIVMLLAEPVCLVLDIVYGSRLASKRISESEERASAGDAEAEAVLWKLGILVPSTMAACATAGMIYMLWTAFHAPRTASVLASLVCLAVLGTLWSEAGIISECAGLCLYISFVVLRAFMDTQPSSFDLCDGAGPPALEEQQQLLALMGTHLNWSVIVWLVSSALTIYTCLRGPVLLMRAADVTESRVRSVTQASVSFKCIRAVTIIWSLAFRFLLFQRLARVYAWLCIVPCLTCAGLYMGLQLFTEGIDEDGD</sequence>
<feature type="transmembrane region" description="Helical" evidence="1">
    <location>
        <begin position="44"/>
        <end position="68"/>
    </location>
</feature>
<proteinExistence type="predicted"/>
<keyword evidence="1" id="KW-0812">Transmembrane</keyword>
<keyword evidence="3" id="KW-1185">Reference proteome</keyword>
<evidence type="ECO:0000313" key="3">
    <source>
        <dbReference type="Proteomes" id="UP000324585"/>
    </source>
</evidence>
<name>A0A5J4Z1T4_PORPP</name>
<feature type="transmembrane region" description="Helical" evidence="1">
    <location>
        <begin position="148"/>
        <end position="178"/>
    </location>
</feature>
<dbReference type="AlphaFoldDB" id="A0A5J4Z1T4"/>
<keyword evidence="1" id="KW-0472">Membrane</keyword>
<protein>
    <recommendedName>
        <fullName evidence="4">Transmembrane protein</fullName>
    </recommendedName>
</protein>
<evidence type="ECO:0000256" key="1">
    <source>
        <dbReference type="SAM" id="Phobius"/>
    </source>
</evidence>
<feature type="transmembrane region" description="Helical" evidence="1">
    <location>
        <begin position="311"/>
        <end position="330"/>
    </location>
</feature>
<evidence type="ECO:0008006" key="4">
    <source>
        <dbReference type="Google" id="ProtNLM"/>
    </source>
</evidence>
<reference evidence="3" key="1">
    <citation type="journal article" date="2019" name="Nat. Commun.">
        <title>Expansion of phycobilisome linker gene families in mesophilic red algae.</title>
        <authorList>
            <person name="Lee J."/>
            <person name="Kim D."/>
            <person name="Bhattacharya D."/>
            <person name="Yoon H.S."/>
        </authorList>
    </citation>
    <scope>NUCLEOTIDE SEQUENCE [LARGE SCALE GENOMIC DNA]</scope>
    <source>
        <strain evidence="3">CCMP 1328</strain>
    </source>
</reference>
<comment type="caution">
    <text evidence="2">The sequence shown here is derived from an EMBL/GenBank/DDBJ whole genome shotgun (WGS) entry which is preliminary data.</text>
</comment>
<accession>A0A5J4Z1T4</accession>
<organism evidence="2 3">
    <name type="scientific">Porphyridium purpureum</name>
    <name type="common">Red alga</name>
    <name type="synonym">Porphyridium cruentum</name>
    <dbReference type="NCBI Taxonomy" id="35688"/>
    <lineage>
        <taxon>Eukaryota</taxon>
        <taxon>Rhodophyta</taxon>
        <taxon>Bangiophyceae</taxon>
        <taxon>Porphyridiales</taxon>
        <taxon>Porphyridiaceae</taxon>
        <taxon>Porphyridium</taxon>
    </lineage>
</organism>
<evidence type="ECO:0000313" key="2">
    <source>
        <dbReference type="EMBL" id="KAA8497240.1"/>
    </source>
</evidence>
<feature type="transmembrane region" description="Helical" evidence="1">
    <location>
        <begin position="208"/>
        <end position="229"/>
    </location>
</feature>
<dbReference type="Proteomes" id="UP000324585">
    <property type="component" value="Unassembled WGS sequence"/>
</dbReference>
<feature type="transmembrane region" description="Helical" evidence="1">
    <location>
        <begin position="382"/>
        <end position="401"/>
    </location>
</feature>
<dbReference type="EMBL" id="VRMN01000002">
    <property type="protein sequence ID" value="KAA8497240.1"/>
    <property type="molecule type" value="Genomic_DNA"/>
</dbReference>
<keyword evidence="1" id="KW-1133">Transmembrane helix</keyword>
<gene>
    <name evidence="2" type="ORF">FVE85_0969</name>
</gene>